<evidence type="ECO:0000259" key="2">
    <source>
        <dbReference type="Pfam" id="PF18551"/>
    </source>
</evidence>
<dbReference type="AlphaFoldDB" id="A0A7C1NDK1"/>
<dbReference type="InterPro" id="IPR007560">
    <property type="entry name" value="Restrct_endonuc_IV_Mrr"/>
</dbReference>
<dbReference type="InterPro" id="IPR040572">
    <property type="entry name" value="TackOD1"/>
</dbReference>
<dbReference type="InterPro" id="IPR011856">
    <property type="entry name" value="tRNA_endonuc-like_dom_sf"/>
</dbReference>
<dbReference type="GO" id="GO:0003677">
    <property type="term" value="F:DNA binding"/>
    <property type="evidence" value="ECO:0007669"/>
    <property type="project" value="InterPro"/>
</dbReference>
<organism evidence="3">
    <name type="scientific">candidate division WOR-3 bacterium</name>
    <dbReference type="NCBI Taxonomy" id="2052148"/>
    <lineage>
        <taxon>Bacteria</taxon>
        <taxon>Bacteria division WOR-3</taxon>
    </lineage>
</organism>
<protein>
    <recommendedName>
        <fullName evidence="5">Thaumarchaeal output domain-containing protein</fullName>
    </recommendedName>
</protein>
<dbReference type="Pfam" id="PF18551">
    <property type="entry name" value="TackOD1"/>
    <property type="match status" value="1"/>
</dbReference>
<feature type="domain" description="Thaumarchaeal output" evidence="2">
    <location>
        <begin position="4"/>
        <end position="183"/>
    </location>
</feature>
<reference evidence="3" key="1">
    <citation type="journal article" date="2020" name="mSystems">
        <title>Genome- and Community-Level Interaction Insights into Carbon Utilization and Element Cycling Functions of Hydrothermarchaeota in Hydrothermal Sediment.</title>
        <authorList>
            <person name="Zhou Z."/>
            <person name="Liu Y."/>
            <person name="Xu W."/>
            <person name="Pan J."/>
            <person name="Luo Z.H."/>
            <person name="Li M."/>
        </authorList>
    </citation>
    <scope>NUCLEOTIDE SEQUENCE [LARGE SCALE GENOMIC DNA]</scope>
    <source>
        <strain evidence="3">SpSt-265</strain>
        <strain evidence="4">SpSt-465</strain>
    </source>
</reference>
<proteinExistence type="predicted"/>
<evidence type="ECO:0000259" key="1">
    <source>
        <dbReference type="Pfam" id="PF04471"/>
    </source>
</evidence>
<comment type="caution">
    <text evidence="3">The sequence shown here is derived from an EMBL/GenBank/DDBJ whole genome shotgun (WGS) entry which is preliminary data.</text>
</comment>
<dbReference type="Gene3D" id="3.40.1350.10">
    <property type="match status" value="1"/>
</dbReference>
<dbReference type="EMBL" id="DSLG01000003">
    <property type="protein sequence ID" value="HEA86858.1"/>
    <property type="molecule type" value="Genomic_DNA"/>
</dbReference>
<accession>A0A7C1NDK1</accession>
<feature type="domain" description="Restriction endonuclease type IV Mrr" evidence="1">
    <location>
        <begin position="203"/>
        <end position="305"/>
    </location>
</feature>
<dbReference type="EMBL" id="DSTU01000003">
    <property type="protein sequence ID" value="HFJ53453.1"/>
    <property type="molecule type" value="Genomic_DNA"/>
</dbReference>
<dbReference type="InterPro" id="IPR011335">
    <property type="entry name" value="Restrct_endonuc-II-like"/>
</dbReference>
<dbReference type="SUPFAM" id="SSF52980">
    <property type="entry name" value="Restriction endonuclease-like"/>
    <property type="match status" value="1"/>
</dbReference>
<sequence>METDSNLLKLFELLTEKPDRSLEPVFAPHTPEGISYPLVESYLKIDAQVAVQLLEDLSRLGYLERQFAERIFLCPRCNADRLKLVFFCPKCHSPEILRTRVLKHRTCGYSGPADDFLRYNRRVCPKCRDELLLLGSDYEDLGYRYRCPHCRELIRLPVERWHCSGCGQLYEKNGVRELVLYKYCVNPEQMKKIQEERIPRSRVKNLLTQEGYEVQEAVTVSGRSGARHLIDILAVKRSGPLEHQVVIGFAGGATEIPAEEVIKLYAKAYDIGAQDIILIAGTALSPEAQQFAQHYHIRVYPPDQIDQLIAAAEKTS</sequence>
<gene>
    <name evidence="3" type="ORF">ENP94_02485</name>
    <name evidence="4" type="ORF">ENS16_02020</name>
</gene>
<evidence type="ECO:0000313" key="4">
    <source>
        <dbReference type="EMBL" id="HFJ53453.1"/>
    </source>
</evidence>
<evidence type="ECO:0008006" key="5">
    <source>
        <dbReference type="Google" id="ProtNLM"/>
    </source>
</evidence>
<name>A0A7C1NDK1_UNCW3</name>
<dbReference type="GO" id="GO:0009307">
    <property type="term" value="P:DNA restriction-modification system"/>
    <property type="evidence" value="ECO:0007669"/>
    <property type="project" value="InterPro"/>
</dbReference>
<dbReference type="GO" id="GO:0004519">
    <property type="term" value="F:endonuclease activity"/>
    <property type="evidence" value="ECO:0007669"/>
    <property type="project" value="InterPro"/>
</dbReference>
<dbReference type="Pfam" id="PF04471">
    <property type="entry name" value="Mrr_cat"/>
    <property type="match status" value="1"/>
</dbReference>
<evidence type="ECO:0000313" key="3">
    <source>
        <dbReference type="EMBL" id="HEA86858.1"/>
    </source>
</evidence>